<dbReference type="Proteomes" id="UP000054144">
    <property type="component" value="Unassembled WGS sequence"/>
</dbReference>
<dbReference type="EMBL" id="KN881666">
    <property type="protein sequence ID" value="KIY51356.1"/>
    <property type="molecule type" value="Genomic_DNA"/>
</dbReference>
<gene>
    <name evidence="2" type="ORF">FISHEDRAFT_56863</name>
</gene>
<feature type="compositionally biased region" description="Polar residues" evidence="1">
    <location>
        <begin position="60"/>
        <end position="72"/>
    </location>
</feature>
<reference evidence="2 3" key="1">
    <citation type="journal article" date="2015" name="Fungal Genet. Biol.">
        <title>Evolution of novel wood decay mechanisms in Agaricales revealed by the genome sequences of Fistulina hepatica and Cylindrobasidium torrendii.</title>
        <authorList>
            <person name="Floudas D."/>
            <person name="Held B.W."/>
            <person name="Riley R."/>
            <person name="Nagy L.G."/>
            <person name="Koehler G."/>
            <person name="Ransdell A.S."/>
            <person name="Younus H."/>
            <person name="Chow J."/>
            <person name="Chiniquy J."/>
            <person name="Lipzen A."/>
            <person name="Tritt A."/>
            <person name="Sun H."/>
            <person name="Haridas S."/>
            <person name="LaButti K."/>
            <person name="Ohm R.A."/>
            <person name="Kues U."/>
            <person name="Blanchette R.A."/>
            <person name="Grigoriev I.V."/>
            <person name="Minto R.E."/>
            <person name="Hibbett D.S."/>
        </authorList>
    </citation>
    <scope>NUCLEOTIDE SEQUENCE [LARGE SCALE GENOMIC DNA]</scope>
    <source>
        <strain evidence="2 3">ATCC 64428</strain>
    </source>
</reference>
<proteinExistence type="predicted"/>
<feature type="compositionally biased region" description="Basic and acidic residues" evidence="1">
    <location>
        <begin position="74"/>
        <end position="84"/>
    </location>
</feature>
<protein>
    <submittedName>
        <fullName evidence="2">Uncharacterized protein</fullName>
    </submittedName>
</protein>
<feature type="compositionally biased region" description="Basic and acidic residues" evidence="1">
    <location>
        <begin position="34"/>
        <end position="44"/>
    </location>
</feature>
<feature type="compositionally biased region" description="Low complexity" evidence="1">
    <location>
        <begin position="290"/>
        <end position="303"/>
    </location>
</feature>
<organism evidence="2 3">
    <name type="scientific">Fistulina hepatica ATCC 64428</name>
    <dbReference type="NCBI Taxonomy" id="1128425"/>
    <lineage>
        <taxon>Eukaryota</taxon>
        <taxon>Fungi</taxon>
        <taxon>Dikarya</taxon>
        <taxon>Basidiomycota</taxon>
        <taxon>Agaricomycotina</taxon>
        <taxon>Agaricomycetes</taxon>
        <taxon>Agaricomycetidae</taxon>
        <taxon>Agaricales</taxon>
        <taxon>Fistulinaceae</taxon>
        <taxon>Fistulina</taxon>
    </lineage>
</organism>
<feature type="region of interest" description="Disordered" evidence="1">
    <location>
        <begin position="60"/>
        <end position="89"/>
    </location>
</feature>
<dbReference type="AlphaFoldDB" id="A0A0D7AJ85"/>
<feature type="compositionally biased region" description="Basic and acidic residues" evidence="1">
    <location>
        <begin position="159"/>
        <end position="175"/>
    </location>
</feature>
<feature type="compositionally biased region" description="Polar residues" evidence="1">
    <location>
        <begin position="1"/>
        <end position="20"/>
    </location>
</feature>
<keyword evidence="3" id="KW-1185">Reference proteome</keyword>
<dbReference type="OrthoDB" id="2755069at2759"/>
<evidence type="ECO:0000313" key="3">
    <source>
        <dbReference type="Proteomes" id="UP000054144"/>
    </source>
</evidence>
<feature type="region of interest" description="Disordered" evidence="1">
    <location>
        <begin position="1"/>
        <end position="44"/>
    </location>
</feature>
<name>A0A0D7AJ85_9AGAR</name>
<evidence type="ECO:0000313" key="2">
    <source>
        <dbReference type="EMBL" id="KIY51356.1"/>
    </source>
</evidence>
<evidence type="ECO:0000256" key="1">
    <source>
        <dbReference type="SAM" id="MobiDB-lite"/>
    </source>
</evidence>
<feature type="compositionally biased region" description="Low complexity" evidence="1">
    <location>
        <begin position="188"/>
        <end position="197"/>
    </location>
</feature>
<sequence length="367" mass="40326">MPPKTTRSNKATDANNAQVNKQQTTSASKKNKKTKEDLQNELDDLRATLTKQREAYNTLQKQLDATTEQQNVAEKPEKLIRRPEGTAGKDFSIQVAMGLKGGKQTKPYGRYKAIQAKIKDVLKCRDAVPRLKRYENDWATEELAKQAAKNRRSTMYKNGDLDVPEKYHHLRDNAMKRNPGGSRKKAAFKLAASASSKTHLKDVSDDEGDSSDDESRKNAHNSSVEDDNNSEDDSEAADGGNERDVATNYRGTMFVHPWPMSSPNRSNIDAVVGRDNTDDDEAGAGTDQGANNVSDVNNQNANDSYREASGSASTGNKTGRARPQKRSHKDVDVDAEEDRSTKPKNGKKSKVGAPASNAVEEDSNAIN</sequence>
<accession>A0A0D7AJ85</accession>
<feature type="compositionally biased region" description="Acidic residues" evidence="1">
    <location>
        <begin position="224"/>
        <end position="236"/>
    </location>
</feature>
<feature type="compositionally biased region" description="Basic residues" evidence="1">
    <location>
        <begin position="319"/>
        <end position="328"/>
    </location>
</feature>
<feature type="region of interest" description="Disordered" evidence="1">
    <location>
        <begin position="145"/>
        <end position="367"/>
    </location>
</feature>